<evidence type="ECO:0000313" key="4">
    <source>
        <dbReference type="Proteomes" id="UP000480178"/>
    </source>
</evidence>
<dbReference type="AlphaFoldDB" id="A0A6C0GFI6"/>
<gene>
    <name evidence="3" type="ORF">GXP67_08825</name>
</gene>
<dbReference type="CDD" id="cd05379">
    <property type="entry name" value="CAP_bacterial"/>
    <property type="match status" value="1"/>
</dbReference>
<feature type="chain" id="PRO_5025431259" evidence="1">
    <location>
        <begin position="20"/>
        <end position="858"/>
    </location>
</feature>
<dbReference type="Pfam" id="PF00188">
    <property type="entry name" value="CAP"/>
    <property type="match status" value="1"/>
</dbReference>
<keyword evidence="4" id="KW-1185">Reference proteome</keyword>
<sequence length="858" mass="100433">MFKLFSFLTLLASIPLAFSVDTYAQSTSDKPDQHQLQIQFLEHLIKTQVDSVRKAHGLRHLVNDSILYIAAKDHATYLSAEKDISHFQNSVQKRTPQNRAEFYGAQQYLVGENVLSYSLETTYIATARKMVKGWVNSPGHYKNIITPDYQVTGVAIARHPESGNIIAVQKFAKVLWKYSFTENKQMFNYSTDTEQVYDIKTKQLRAAGDKEKLPWNLQSLDSKASASCAKCAGLLTDRFDILPRFENNQVFAVSTHVKEILKTFKNKHDGIALERVGYEPYHCGNPAYYTNPARRNLNSSLSGEVFEPVYKKELLYRLKQKEKNFYRQKKQRIRQLKKISTKEAKLELEEVKTSTWEPGYWQAFIQKLPATGGDFYTYNFLLIHDGVIHIPLIYTDVCGDLGFSDTLQMVTAFDKPDIQIETIQKSFEFEVPFRRNSITPDTLSMHIIEDSIRNYQIDTVQVEAFSSVEGFENLNSTLHTQRASAIYSHIMSYTDSTTILQVKARENWDLFYKQITTSRFSHWRQWERTKIKEELQKPEVLQVWEKKLDEQRKAKVTIQAHTFVRDTLAYFYKLRKPTFDQATQMQNYLYVLWQQKRITADSIITLKYPYRKEASILLSNQLAFNYQLHASHWTKQEQDRFYNTFQEAVSIVRADERLKYNYLVYVISNWDYLQKERGLPVERMYKLLKQLGNSDDDQMNIARLKALFFVKALPVYYKANTIKRIDEGLETVFDFYSHDSAIVSSKERTMSLARYFVELGDLEHAYTILDNYQKKSPFDKEIHAYFLKVAFTHPYYQKSRAYVKLLIQAKELLSEDEWCDLFIGPCRITFQIFDDEELRDVYCEACADKGNYATSHLK</sequence>
<dbReference type="Gene3D" id="3.40.33.10">
    <property type="entry name" value="CAP"/>
    <property type="match status" value="1"/>
</dbReference>
<name>A0A6C0GFI6_9BACT</name>
<protein>
    <submittedName>
        <fullName evidence="3">CAP domain-containing protein</fullName>
    </submittedName>
</protein>
<dbReference type="RefSeq" id="WP_162442809.1">
    <property type="nucleotide sequence ID" value="NZ_CP048222.1"/>
</dbReference>
<evidence type="ECO:0000256" key="1">
    <source>
        <dbReference type="SAM" id="SignalP"/>
    </source>
</evidence>
<reference evidence="3 4" key="1">
    <citation type="submission" date="2020-01" db="EMBL/GenBank/DDBJ databases">
        <authorList>
            <person name="Kim M.K."/>
        </authorList>
    </citation>
    <scope>NUCLEOTIDE SEQUENCE [LARGE SCALE GENOMIC DNA]</scope>
    <source>
        <strain evidence="3 4">172606-1</strain>
    </source>
</reference>
<dbReference type="Proteomes" id="UP000480178">
    <property type="component" value="Chromosome"/>
</dbReference>
<dbReference type="KEGG" id="rhoz:GXP67_08825"/>
<dbReference type="InterPro" id="IPR035940">
    <property type="entry name" value="CAP_sf"/>
</dbReference>
<organism evidence="3 4">
    <name type="scientific">Rhodocytophaga rosea</name>
    <dbReference type="NCBI Taxonomy" id="2704465"/>
    <lineage>
        <taxon>Bacteria</taxon>
        <taxon>Pseudomonadati</taxon>
        <taxon>Bacteroidota</taxon>
        <taxon>Cytophagia</taxon>
        <taxon>Cytophagales</taxon>
        <taxon>Rhodocytophagaceae</taxon>
        <taxon>Rhodocytophaga</taxon>
    </lineage>
</organism>
<keyword evidence="1" id="KW-0732">Signal</keyword>
<feature type="domain" description="SCP" evidence="2">
    <location>
        <begin position="49"/>
        <end position="171"/>
    </location>
</feature>
<proteinExistence type="predicted"/>
<dbReference type="PANTHER" id="PTHR31157">
    <property type="entry name" value="SCP DOMAIN-CONTAINING PROTEIN"/>
    <property type="match status" value="1"/>
</dbReference>
<dbReference type="EMBL" id="CP048222">
    <property type="protein sequence ID" value="QHT66756.1"/>
    <property type="molecule type" value="Genomic_DNA"/>
</dbReference>
<dbReference type="SUPFAM" id="SSF55797">
    <property type="entry name" value="PR-1-like"/>
    <property type="match status" value="1"/>
</dbReference>
<dbReference type="InterPro" id="IPR014044">
    <property type="entry name" value="CAP_dom"/>
</dbReference>
<accession>A0A6C0GFI6</accession>
<evidence type="ECO:0000259" key="2">
    <source>
        <dbReference type="Pfam" id="PF00188"/>
    </source>
</evidence>
<evidence type="ECO:0000313" key="3">
    <source>
        <dbReference type="EMBL" id="QHT66756.1"/>
    </source>
</evidence>
<dbReference type="PANTHER" id="PTHR31157:SF1">
    <property type="entry name" value="SCP DOMAIN-CONTAINING PROTEIN"/>
    <property type="match status" value="1"/>
</dbReference>
<feature type="signal peptide" evidence="1">
    <location>
        <begin position="1"/>
        <end position="19"/>
    </location>
</feature>